<proteinExistence type="predicted"/>
<evidence type="ECO:0000256" key="1">
    <source>
        <dbReference type="SAM" id="MobiDB-lite"/>
    </source>
</evidence>
<name>V6TQ07_GIAIN</name>
<organism evidence="2 3">
    <name type="scientific">Giardia intestinalis</name>
    <name type="common">Giardia lamblia</name>
    <dbReference type="NCBI Taxonomy" id="5741"/>
    <lineage>
        <taxon>Eukaryota</taxon>
        <taxon>Metamonada</taxon>
        <taxon>Diplomonadida</taxon>
        <taxon>Hexamitidae</taxon>
        <taxon>Giardiinae</taxon>
        <taxon>Giardia</taxon>
    </lineage>
</organism>
<sequence>MTNEGATEAKRRPQTHEGPQRSVCTAKTRGSAPRGHEEPAAGALGASSDDRRERGACTWSGLAI</sequence>
<protein>
    <submittedName>
        <fullName evidence="2">Uncharacterized protein</fullName>
    </submittedName>
</protein>
<dbReference type="AlphaFoldDB" id="V6TQ07"/>
<reference evidence="3" key="1">
    <citation type="submission" date="2012-02" db="EMBL/GenBank/DDBJ databases">
        <title>Genome sequencing of Giardia lamblia Genotypes A2 and B isolates (DH and GS) and comparative analysis with the genomes of Genotypes A1 and E (WB and Pig).</title>
        <authorList>
            <person name="Adam R."/>
            <person name="Dahlstrom E."/>
            <person name="Martens C."/>
            <person name="Bruno D."/>
            <person name="Barbian K."/>
            <person name="Porcella S.F."/>
            <person name="Nash T."/>
        </authorList>
    </citation>
    <scope>NUCLEOTIDE SEQUENCE</scope>
    <source>
        <strain evidence="3">GS</strain>
    </source>
</reference>
<reference evidence="2 3" key="2">
    <citation type="journal article" date="2013" name="Genome Biol. Evol.">
        <title>Genome sequencing of Giardia lamblia genotypes A2 and B isolates (DH and GS) and comparative analysis with the genomes of genotypes A1 and E (WB and Pig).</title>
        <authorList>
            <person name="Adam R.D."/>
            <person name="Dahlstrom E.W."/>
            <person name="Martens C.A."/>
            <person name="Bruno D.P."/>
            <person name="Barbian K.D."/>
            <person name="Ricklefs S.M."/>
            <person name="Hernandez M.M."/>
            <person name="Narla N.P."/>
            <person name="Patel R.B."/>
            <person name="Porcella S.F."/>
            <person name="Nash T.E."/>
        </authorList>
    </citation>
    <scope>NUCLEOTIDE SEQUENCE [LARGE SCALE GENOMIC DNA]</scope>
    <source>
        <strain evidence="2 3">GS</strain>
    </source>
</reference>
<dbReference type="EMBL" id="AHHH01000224">
    <property type="protein sequence ID" value="ESU40442.1"/>
    <property type="molecule type" value="Genomic_DNA"/>
</dbReference>
<comment type="caution">
    <text evidence="2">The sequence shown here is derived from an EMBL/GenBank/DDBJ whole genome shotgun (WGS) entry which is preliminary data.</text>
</comment>
<accession>V6TQ07</accession>
<feature type="compositionally biased region" description="Basic and acidic residues" evidence="1">
    <location>
        <begin position="7"/>
        <end position="19"/>
    </location>
</feature>
<evidence type="ECO:0000313" key="2">
    <source>
        <dbReference type="EMBL" id="ESU40442.1"/>
    </source>
</evidence>
<gene>
    <name evidence="2" type="ORF">GSB_153675</name>
</gene>
<feature type="region of interest" description="Disordered" evidence="1">
    <location>
        <begin position="1"/>
        <end position="64"/>
    </location>
</feature>
<evidence type="ECO:0000313" key="3">
    <source>
        <dbReference type="Proteomes" id="UP000018040"/>
    </source>
</evidence>
<dbReference type="Proteomes" id="UP000018040">
    <property type="component" value="Unassembled WGS sequence"/>
</dbReference>